<dbReference type="InterPro" id="IPR030378">
    <property type="entry name" value="G_CP_dom"/>
</dbReference>
<dbReference type="GO" id="GO:0005525">
    <property type="term" value="F:GTP binding"/>
    <property type="evidence" value="ECO:0007669"/>
    <property type="project" value="UniProtKB-KW"/>
</dbReference>
<comment type="caution">
    <text evidence="8">The sequence shown here is derived from an EMBL/GenBank/DDBJ whole genome shotgun (WGS) entry which is preliminary data.</text>
</comment>
<evidence type="ECO:0000256" key="6">
    <source>
        <dbReference type="SAM" id="MobiDB-lite"/>
    </source>
</evidence>
<dbReference type="InterPro" id="IPR043358">
    <property type="entry name" value="GNL1-like"/>
</dbReference>
<dbReference type="Pfam" id="PF01926">
    <property type="entry name" value="MMR_HSR1"/>
    <property type="match status" value="1"/>
</dbReference>
<evidence type="ECO:0000259" key="7">
    <source>
        <dbReference type="PROSITE" id="PS51721"/>
    </source>
</evidence>
<keyword evidence="3" id="KW-0547">Nucleotide-binding</keyword>
<dbReference type="Gene3D" id="3.40.50.300">
    <property type="entry name" value="P-loop containing nucleotide triphosphate hydrolases"/>
    <property type="match status" value="2"/>
</dbReference>
<evidence type="ECO:0000313" key="8">
    <source>
        <dbReference type="EMBL" id="CAG8446358.1"/>
    </source>
</evidence>
<feature type="compositionally biased region" description="Basic residues" evidence="6">
    <location>
        <begin position="694"/>
        <end position="714"/>
    </location>
</feature>
<accession>A0A9N8YQR2</accession>
<keyword evidence="5" id="KW-0342">GTP-binding</keyword>
<feature type="compositionally biased region" description="Acidic residues" evidence="6">
    <location>
        <begin position="251"/>
        <end position="261"/>
    </location>
</feature>
<keyword evidence="2" id="KW-0963">Cytoplasm</keyword>
<dbReference type="GO" id="GO:0005829">
    <property type="term" value="C:cytosol"/>
    <property type="evidence" value="ECO:0007669"/>
    <property type="project" value="TreeGrafter"/>
</dbReference>
<comment type="subcellular location">
    <subcellularLocation>
        <location evidence="1">Cytoplasm</location>
    </subcellularLocation>
</comment>
<name>A0A9N8YQR2_9GLOM</name>
<evidence type="ECO:0000256" key="1">
    <source>
        <dbReference type="ARBA" id="ARBA00004496"/>
    </source>
</evidence>
<feature type="domain" description="CP-type G" evidence="7">
    <location>
        <begin position="163"/>
        <end position="449"/>
    </location>
</feature>
<evidence type="ECO:0000313" key="9">
    <source>
        <dbReference type="Proteomes" id="UP000789831"/>
    </source>
</evidence>
<dbReference type="GO" id="GO:0000054">
    <property type="term" value="P:ribosomal subunit export from nucleus"/>
    <property type="evidence" value="ECO:0007669"/>
    <property type="project" value="TreeGrafter"/>
</dbReference>
<dbReference type="InterPro" id="IPR027417">
    <property type="entry name" value="P-loop_NTPase"/>
</dbReference>
<organism evidence="8 9">
    <name type="scientific">Ambispora gerdemannii</name>
    <dbReference type="NCBI Taxonomy" id="144530"/>
    <lineage>
        <taxon>Eukaryota</taxon>
        <taxon>Fungi</taxon>
        <taxon>Fungi incertae sedis</taxon>
        <taxon>Mucoromycota</taxon>
        <taxon>Glomeromycotina</taxon>
        <taxon>Glomeromycetes</taxon>
        <taxon>Archaeosporales</taxon>
        <taxon>Ambisporaceae</taxon>
        <taxon>Ambispora</taxon>
    </lineage>
</organism>
<dbReference type="FunFam" id="3.40.50.300:FF:001151">
    <property type="entry name" value="Large subunit GTPase 1"/>
    <property type="match status" value="1"/>
</dbReference>
<feature type="region of interest" description="Disordered" evidence="6">
    <location>
        <begin position="693"/>
        <end position="714"/>
    </location>
</feature>
<dbReference type="CDD" id="cd01857">
    <property type="entry name" value="HSR1_MMR1"/>
    <property type="match status" value="1"/>
</dbReference>
<evidence type="ECO:0000256" key="2">
    <source>
        <dbReference type="ARBA" id="ARBA00022490"/>
    </source>
</evidence>
<proteinExistence type="predicted"/>
<keyword evidence="4" id="KW-0378">Hydrolase</keyword>
<dbReference type="GO" id="GO:0003924">
    <property type="term" value="F:GTPase activity"/>
    <property type="evidence" value="ECO:0007669"/>
    <property type="project" value="InterPro"/>
</dbReference>
<keyword evidence="9" id="KW-1185">Reference proteome</keyword>
<dbReference type="PROSITE" id="PS51721">
    <property type="entry name" value="G_CP"/>
    <property type="match status" value="1"/>
</dbReference>
<dbReference type="OrthoDB" id="61815at2759"/>
<dbReference type="InterPro" id="IPR006073">
    <property type="entry name" value="GTP-bd"/>
</dbReference>
<dbReference type="PANTHER" id="PTHR45709">
    <property type="entry name" value="LARGE SUBUNIT GTPASE 1 HOMOLOG-RELATED"/>
    <property type="match status" value="1"/>
</dbReference>
<reference evidence="8" key="1">
    <citation type="submission" date="2021-06" db="EMBL/GenBank/DDBJ databases">
        <authorList>
            <person name="Kallberg Y."/>
            <person name="Tangrot J."/>
            <person name="Rosling A."/>
        </authorList>
    </citation>
    <scope>NUCLEOTIDE SEQUENCE</scope>
    <source>
        <strain evidence="8">MT106</strain>
    </source>
</reference>
<dbReference type="Proteomes" id="UP000789831">
    <property type="component" value="Unassembled WGS sequence"/>
</dbReference>
<protein>
    <submittedName>
        <fullName evidence="8">5659_t:CDS:1</fullName>
    </submittedName>
</protein>
<dbReference type="PANTHER" id="PTHR45709:SF2">
    <property type="entry name" value="LARGE SUBUNIT GTPASE 1 HOMOLOG"/>
    <property type="match status" value="1"/>
</dbReference>
<gene>
    <name evidence="8" type="ORF">AGERDE_LOCUS1440</name>
</gene>
<evidence type="ECO:0000256" key="5">
    <source>
        <dbReference type="ARBA" id="ARBA00023134"/>
    </source>
</evidence>
<dbReference type="AlphaFoldDB" id="A0A9N8YQR2"/>
<dbReference type="SUPFAM" id="SSF52540">
    <property type="entry name" value="P-loop containing nucleoside triphosphate hydrolases"/>
    <property type="match status" value="1"/>
</dbReference>
<dbReference type="EMBL" id="CAJVPL010000098">
    <property type="protein sequence ID" value="CAG8446358.1"/>
    <property type="molecule type" value="Genomic_DNA"/>
</dbReference>
<evidence type="ECO:0000256" key="3">
    <source>
        <dbReference type="ARBA" id="ARBA00022741"/>
    </source>
</evidence>
<evidence type="ECO:0000256" key="4">
    <source>
        <dbReference type="ARBA" id="ARBA00022801"/>
    </source>
</evidence>
<feature type="region of interest" description="Disordered" evidence="6">
    <location>
        <begin position="251"/>
        <end position="280"/>
    </location>
</feature>
<sequence>MPLPKSNKNAGLGRAIIRDRFKGNTRPRDGDTTLHTTNLDDGPSWTKLRSITQERDLDEFLTTAQLAGTNFTAEKLNITVVKNTYRNPFLLDAEKERETLKRHAENKDKLTIPRRPKWDKTTTTEQLERNEKDAFLKWRRELAYLQEQEEFLLTPFEKNLEVWRQLWRVIERSQLVVQIVDARNPLFFRSTDLEKYVKEVDLNKKNILLVNKADLLTDKQRQIWADYFESQNIKYIFFSATLAQVENLEDEQTKELDDESIEKESLKTENESEDEESEANVVDSEQIVSQGISTTSIFTTKIPINKDDVLDVLQTSLPILEDEVSTKVEIDNSMGRLNINQENILIVNENDIPLQPLKDERIQIRTTSDLLSLLDAETNELEGFVQGAPQKLTIGLVGYPNVGKSSTINALLGQKRVSVSSTPGKTKHFQTIQLSSTLTLCDCPGLVFPNFATTNADMVCNGVLPIDQLREFTGPAALIAQRIPRKVLEAIYGITIRTKSADEGGDGVPTAEELLTAYAVARGFTKAGFGEPDESRAARYILKDYVNGRIPFCHPPDTISAREFNAELHDIERFLKPKKKAADTNIEKESDISSLKTSLSTSDNGSITDIVSMTGEKSRALDKSFFNKPSTSGSVQIKGSKFASFGSNNDNFHRVNIYQIHGKIADDGTLVETKDGSSSQFSLAQNLLLSPAIGKKHHKKGKKNIKNRRKIGYE</sequence>